<dbReference type="Proteomes" id="UP001431209">
    <property type="component" value="Unassembled WGS sequence"/>
</dbReference>
<dbReference type="InterPro" id="IPR002589">
    <property type="entry name" value="Macro_dom"/>
</dbReference>
<dbReference type="SMART" id="SM00506">
    <property type="entry name" value="A1pp"/>
    <property type="match status" value="1"/>
</dbReference>
<dbReference type="PANTHER" id="PTHR11106:SF27">
    <property type="entry name" value="MACRO DOMAIN-CONTAINING PROTEIN"/>
    <property type="match status" value="1"/>
</dbReference>
<sequence>MVDQELKNKRALYRCKNNFTTLDQVELYEEYAKAHNLNNDEKQQKYTYNGDFNKKLSLWSGDSTAIEVDAIVNAANETLMGGGGIDGAIHRAAGKDLQKECATLKGCDTGSTKITKGYLLPAKHVLHTVGPVGEKPDLLRSCYESCLNLMLENNLKSVVFCCISTGIFGYPLKNAAHVALDTVRKWMETNDNHTKIDRIIFVTFLKKEVDTYNELMPLYFPLPPNNAEDKVEDEEEDNEDNTETNE</sequence>
<dbReference type="GO" id="GO:0140293">
    <property type="term" value="F:ADP-ribosylglutamate hydrolase activity"/>
    <property type="evidence" value="ECO:0007669"/>
    <property type="project" value="TreeGrafter"/>
</dbReference>
<name>A0AAW2Z6J1_9EUKA</name>
<gene>
    <name evidence="3" type="ORF">AKO1_011810</name>
</gene>
<feature type="domain" description="Macro" evidence="2">
    <location>
        <begin position="43"/>
        <end position="220"/>
    </location>
</feature>
<feature type="compositionally biased region" description="Acidic residues" evidence="1">
    <location>
        <begin position="230"/>
        <end position="246"/>
    </location>
</feature>
<evidence type="ECO:0000313" key="3">
    <source>
        <dbReference type="EMBL" id="KAL0485090.1"/>
    </source>
</evidence>
<dbReference type="GO" id="GO:0005654">
    <property type="term" value="C:nucleoplasm"/>
    <property type="evidence" value="ECO:0007669"/>
    <property type="project" value="TreeGrafter"/>
</dbReference>
<proteinExistence type="predicted"/>
<accession>A0AAW2Z6J1</accession>
<dbReference type="GO" id="GO:0006974">
    <property type="term" value="P:DNA damage response"/>
    <property type="evidence" value="ECO:0007669"/>
    <property type="project" value="TreeGrafter"/>
</dbReference>
<dbReference type="PANTHER" id="PTHR11106">
    <property type="entry name" value="GANGLIOSIDE INDUCED DIFFERENTIATION ASSOCIATED PROTEIN 2-RELATED"/>
    <property type="match status" value="1"/>
</dbReference>
<evidence type="ECO:0000256" key="1">
    <source>
        <dbReference type="SAM" id="MobiDB-lite"/>
    </source>
</evidence>
<dbReference type="PROSITE" id="PS51154">
    <property type="entry name" value="MACRO"/>
    <property type="match status" value="1"/>
</dbReference>
<dbReference type="Pfam" id="PF01661">
    <property type="entry name" value="Macro"/>
    <property type="match status" value="1"/>
</dbReference>
<feature type="region of interest" description="Disordered" evidence="1">
    <location>
        <begin position="223"/>
        <end position="246"/>
    </location>
</feature>
<dbReference type="Gene3D" id="3.40.220.10">
    <property type="entry name" value="Leucine Aminopeptidase, subunit E, domain 1"/>
    <property type="match status" value="1"/>
</dbReference>
<dbReference type="GO" id="GO:0042278">
    <property type="term" value="P:purine nucleoside metabolic process"/>
    <property type="evidence" value="ECO:0007669"/>
    <property type="project" value="TreeGrafter"/>
</dbReference>
<dbReference type="InterPro" id="IPR043472">
    <property type="entry name" value="Macro_dom-like"/>
</dbReference>
<dbReference type="GO" id="GO:0140291">
    <property type="term" value="P:peptidyl-glutamate ADP-deribosylation"/>
    <property type="evidence" value="ECO:0007669"/>
    <property type="project" value="TreeGrafter"/>
</dbReference>
<comment type="caution">
    <text evidence="3">The sequence shown here is derived from an EMBL/GenBank/DDBJ whole genome shotgun (WGS) entry which is preliminary data.</text>
</comment>
<reference evidence="3 4" key="1">
    <citation type="submission" date="2024-03" db="EMBL/GenBank/DDBJ databases">
        <title>The Acrasis kona genome and developmental transcriptomes reveal deep origins of eukaryotic multicellular pathways.</title>
        <authorList>
            <person name="Sheikh S."/>
            <person name="Fu C.-J."/>
            <person name="Brown M.W."/>
            <person name="Baldauf S.L."/>
        </authorList>
    </citation>
    <scope>NUCLEOTIDE SEQUENCE [LARGE SCALE GENOMIC DNA]</scope>
    <source>
        <strain evidence="3 4">ATCC MYA-3509</strain>
    </source>
</reference>
<organism evidence="3 4">
    <name type="scientific">Acrasis kona</name>
    <dbReference type="NCBI Taxonomy" id="1008807"/>
    <lineage>
        <taxon>Eukaryota</taxon>
        <taxon>Discoba</taxon>
        <taxon>Heterolobosea</taxon>
        <taxon>Tetramitia</taxon>
        <taxon>Eutetramitia</taxon>
        <taxon>Acrasidae</taxon>
        <taxon>Acrasis</taxon>
    </lineage>
</organism>
<dbReference type="SUPFAM" id="SSF52949">
    <property type="entry name" value="Macro domain-like"/>
    <property type="match status" value="1"/>
</dbReference>
<evidence type="ECO:0000259" key="2">
    <source>
        <dbReference type="PROSITE" id="PS51154"/>
    </source>
</evidence>
<protein>
    <submittedName>
        <fullName evidence="3">O-acetyl-ADP-ribose deacetylase</fullName>
    </submittedName>
</protein>
<dbReference type="AlphaFoldDB" id="A0AAW2Z6J1"/>
<dbReference type="EMBL" id="JAOPGA020001102">
    <property type="protein sequence ID" value="KAL0485090.1"/>
    <property type="molecule type" value="Genomic_DNA"/>
</dbReference>
<evidence type="ECO:0000313" key="4">
    <source>
        <dbReference type="Proteomes" id="UP001431209"/>
    </source>
</evidence>
<dbReference type="CDD" id="cd02908">
    <property type="entry name" value="Macro_OAADPr_deacetylase"/>
    <property type="match status" value="1"/>
</dbReference>
<keyword evidence="4" id="KW-1185">Reference proteome</keyword>